<keyword evidence="1" id="KW-1133">Transmembrane helix</keyword>
<evidence type="ECO:0008006" key="4">
    <source>
        <dbReference type="Google" id="ProtNLM"/>
    </source>
</evidence>
<name>A0ABX5YRG7_9PLAN</name>
<evidence type="ECO:0000256" key="1">
    <source>
        <dbReference type="SAM" id="Phobius"/>
    </source>
</evidence>
<organism evidence="2 3">
    <name type="scientific">Gimesia maris</name>
    <dbReference type="NCBI Taxonomy" id="122"/>
    <lineage>
        <taxon>Bacteria</taxon>
        <taxon>Pseudomonadati</taxon>
        <taxon>Planctomycetota</taxon>
        <taxon>Planctomycetia</taxon>
        <taxon>Planctomycetales</taxon>
        <taxon>Planctomycetaceae</taxon>
        <taxon>Gimesia</taxon>
    </lineage>
</organism>
<protein>
    <recommendedName>
        <fullName evidence="4">DUF2273 domain-containing protein</fullName>
    </recommendedName>
</protein>
<evidence type="ECO:0000313" key="2">
    <source>
        <dbReference type="EMBL" id="QEG18231.1"/>
    </source>
</evidence>
<gene>
    <name evidence="2" type="ORF">GmarT_41170</name>
</gene>
<evidence type="ECO:0000313" key="3">
    <source>
        <dbReference type="Proteomes" id="UP000322887"/>
    </source>
</evidence>
<keyword evidence="1" id="KW-0812">Transmembrane</keyword>
<proteinExistence type="predicted"/>
<dbReference type="Proteomes" id="UP000322887">
    <property type="component" value="Chromosome"/>
</dbReference>
<feature type="transmembrane region" description="Helical" evidence="1">
    <location>
        <begin position="12"/>
        <end position="43"/>
    </location>
</feature>
<dbReference type="RefSeq" id="WP_002646735.1">
    <property type="nucleotide sequence ID" value="NZ_CP042910.1"/>
</dbReference>
<accession>A0ABX5YRG7</accession>
<sequence length="65" mass="6601">MASDGEEAFAIVLGGILLVAAAIIVAALALAGALVIVSVGGIFGGGHALKNYYEALREKLKFERA</sequence>
<keyword evidence="3" id="KW-1185">Reference proteome</keyword>
<dbReference type="EMBL" id="CP042910">
    <property type="protein sequence ID" value="QEG18231.1"/>
    <property type="molecule type" value="Genomic_DNA"/>
</dbReference>
<keyword evidence="1" id="KW-0472">Membrane</keyword>
<dbReference type="GeneID" id="98648598"/>
<reference evidence="2 3" key="1">
    <citation type="submission" date="2019-08" db="EMBL/GenBank/DDBJ databases">
        <title>Deep-cultivation of Planctomycetes and their phenomic and genomic characterization uncovers novel biology.</title>
        <authorList>
            <person name="Wiegand S."/>
            <person name="Jogler M."/>
            <person name="Boedeker C."/>
            <person name="Pinto D."/>
            <person name="Vollmers J."/>
            <person name="Rivas-Marin E."/>
            <person name="Kohn T."/>
            <person name="Peeters S.H."/>
            <person name="Heuer A."/>
            <person name="Rast P."/>
            <person name="Oberbeckmann S."/>
            <person name="Bunk B."/>
            <person name="Jeske O."/>
            <person name="Meyerdierks A."/>
            <person name="Storesund J.E."/>
            <person name="Kallscheuer N."/>
            <person name="Luecker S."/>
            <person name="Lage O.M."/>
            <person name="Pohl T."/>
            <person name="Merkel B.J."/>
            <person name="Hornburger P."/>
            <person name="Mueller R.-W."/>
            <person name="Bruemmer F."/>
            <person name="Labrenz M."/>
            <person name="Spormann A.M."/>
            <person name="Op den Camp H."/>
            <person name="Overmann J."/>
            <person name="Amann R."/>
            <person name="Jetten M.S.M."/>
            <person name="Mascher T."/>
            <person name="Medema M.H."/>
            <person name="Devos D.P."/>
            <person name="Kaster A.-K."/>
            <person name="Ovreas L."/>
            <person name="Rohde M."/>
            <person name="Galperin M.Y."/>
            <person name="Jogler C."/>
        </authorList>
    </citation>
    <scope>NUCLEOTIDE SEQUENCE [LARGE SCALE GENOMIC DNA]</scope>
    <source>
        <strain evidence="2 3">DSM 8797</strain>
    </source>
</reference>